<dbReference type="GO" id="GO:0005886">
    <property type="term" value="C:plasma membrane"/>
    <property type="evidence" value="ECO:0007669"/>
    <property type="project" value="TreeGrafter"/>
</dbReference>
<accession>A0A418XGX7</accession>
<keyword evidence="5 6" id="KW-0472">Membrane</keyword>
<dbReference type="SUPFAM" id="SSF103473">
    <property type="entry name" value="MFS general substrate transporter"/>
    <property type="match status" value="1"/>
</dbReference>
<feature type="transmembrane region" description="Helical" evidence="6">
    <location>
        <begin position="346"/>
        <end position="368"/>
    </location>
</feature>
<dbReference type="PROSITE" id="PS50850">
    <property type="entry name" value="MFS"/>
    <property type="match status" value="1"/>
</dbReference>
<dbReference type="CDD" id="cd17319">
    <property type="entry name" value="MFS_ExuT_GudP_like"/>
    <property type="match status" value="1"/>
</dbReference>
<feature type="transmembrane region" description="Helical" evidence="6">
    <location>
        <begin position="290"/>
        <end position="308"/>
    </location>
</feature>
<evidence type="ECO:0000313" key="8">
    <source>
        <dbReference type="EMBL" id="RJG11685.1"/>
    </source>
</evidence>
<comment type="subcellular location">
    <subcellularLocation>
        <location evidence="1">Membrane</location>
        <topology evidence="1">Multi-pass membrane protein</topology>
    </subcellularLocation>
</comment>
<evidence type="ECO:0000256" key="2">
    <source>
        <dbReference type="ARBA" id="ARBA00022448"/>
    </source>
</evidence>
<keyword evidence="9" id="KW-1185">Reference proteome</keyword>
<dbReference type="Pfam" id="PF07690">
    <property type="entry name" value="MFS_1"/>
    <property type="match status" value="1"/>
</dbReference>
<evidence type="ECO:0000259" key="7">
    <source>
        <dbReference type="PROSITE" id="PS50850"/>
    </source>
</evidence>
<dbReference type="InterPro" id="IPR020846">
    <property type="entry name" value="MFS_dom"/>
</dbReference>
<feature type="transmembrane region" description="Helical" evidence="6">
    <location>
        <begin position="257"/>
        <end position="278"/>
    </location>
</feature>
<feature type="transmembrane region" description="Helical" evidence="6">
    <location>
        <begin position="159"/>
        <end position="181"/>
    </location>
</feature>
<sequence length="406" mass="43608">MPFLLMCYLFAYLDRVNVAFAKLQMAQQLQFSEAVYGLGAGIFFIGYFLFEVPSNLIMARVGARRWIARIMITWGLLSAGMMLVTTANQFYVMRFLLGVAEAGFFPGVLLYLSQWFPSVQRGRVVALLMAAVPVSTVIGAPISGLILESMQGVSGLGGWQWMFVIEGIPPVVLGVICLFLLTDKIADAKWLTPQEKSQLQMQLALENKHKSTHSFSAALASPRLWLLAAIYFCIALGNLGLAFWMPTLVREAGVQSLKTIGLLTAIPYLCATIVMILVGRSADARRERRYHLAVPMLIGALGLIAAAHMPNLSLTMVALMVATAGLTTALPMFWPVPSAILGGSAMAGGLALLNSAGALAGFVGPFGIGWLKTNTAHPNLALYVMAVIVAAGAAAVLSLRAKEVNR</sequence>
<proteinExistence type="predicted"/>
<dbReference type="AlphaFoldDB" id="A0A418XGX7"/>
<evidence type="ECO:0000313" key="9">
    <source>
        <dbReference type="Proteomes" id="UP000284006"/>
    </source>
</evidence>
<feature type="transmembrane region" description="Helical" evidence="6">
    <location>
        <begin position="380"/>
        <end position="399"/>
    </location>
</feature>
<keyword evidence="4 6" id="KW-1133">Transmembrane helix</keyword>
<dbReference type="FunFam" id="1.20.1250.20:FF:000018">
    <property type="entry name" value="MFS transporter permease"/>
    <property type="match status" value="1"/>
</dbReference>
<protein>
    <submittedName>
        <fullName evidence="8">MFS transporter</fullName>
    </submittedName>
</protein>
<dbReference type="GO" id="GO:0022857">
    <property type="term" value="F:transmembrane transporter activity"/>
    <property type="evidence" value="ECO:0007669"/>
    <property type="project" value="InterPro"/>
</dbReference>
<evidence type="ECO:0000256" key="4">
    <source>
        <dbReference type="ARBA" id="ARBA00022989"/>
    </source>
</evidence>
<dbReference type="Proteomes" id="UP000284006">
    <property type="component" value="Unassembled WGS sequence"/>
</dbReference>
<dbReference type="PANTHER" id="PTHR43791:SF36">
    <property type="entry name" value="TRANSPORTER, PUTATIVE (AFU_ORTHOLOGUE AFUA_6G08340)-RELATED"/>
    <property type="match status" value="1"/>
</dbReference>
<dbReference type="Gene3D" id="1.20.1250.20">
    <property type="entry name" value="MFS general substrate transporter like domains"/>
    <property type="match status" value="2"/>
</dbReference>
<feature type="transmembrane region" description="Helical" evidence="6">
    <location>
        <begin position="31"/>
        <end position="50"/>
    </location>
</feature>
<evidence type="ECO:0000256" key="5">
    <source>
        <dbReference type="ARBA" id="ARBA00023136"/>
    </source>
</evidence>
<keyword evidence="2" id="KW-0813">Transport</keyword>
<feature type="transmembrane region" description="Helical" evidence="6">
    <location>
        <begin position="314"/>
        <end position="334"/>
    </location>
</feature>
<reference evidence="8 9" key="1">
    <citation type="submission" date="2018-09" db="EMBL/GenBank/DDBJ databases">
        <authorList>
            <person name="Zhu H."/>
        </authorList>
    </citation>
    <scope>NUCLEOTIDE SEQUENCE [LARGE SCALE GENOMIC DNA]</scope>
    <source>
        <strain evidence="8 9">K1S02-61</strain>
    </source>
</reference>
<evidence type="ECO:0000256" key="3">
    <source>
        <dbReference type="ARBA" id="ARBA00022692"/>
    </source>
</evidence>
<dbReference type="OrthoDB" id="5441967at2"/>
<feature type="transmembrane region" description="Helical" evidence="6">
    <location>
        <begin position="91"/>
        <end position="112"/>
    </location>
</feature>
<organism evidence="8 9">
    <name type="scientific">Massilia cavernae</name>
    <dbReference type="NCBI Taxonomy" id="2320864"/>
    <lineage>
        <taxon>Bacteria</taxon>
        <taxon>Pseudomonadati</taxon>
        <taxon>Pseudomonadota</taxon>
        <taxon>Betaproteobacteria</taxon>
        <taxon>Burkholderiales</taxon>
        <taxon>Oxalobacteraceae</taxon>
        <taxon>Telluria group</taxon>
        <taxon>Massilia</taxon>
    </lineage>
</organism>
<feature type="transmembrane region" description="Helical" evidence="6">
    <location>
        <begin position="124"/>
        <end position="147"/>
    </location>
</feature>
<feature type="transmembrane region" description="Helical" evidence="6">
    <location>
        <begin position="66"/>
        <end position="85"/>
    </location>
</feature>
<dbReference type="InterPro" id="IPR036259">
    <property type="entry name" value="MFS_trans_sf"/>
</dbReference>
<name>A0A418XGX7_9BURK</name>
<dbReference type="PANTHER" id="PTHR43791">
    <property type="entry name" value="PERMEASE-RELATED"/>
    <property type="match status" value="1"/>
</dbReference>
<gene>
    <name evidence="8" type="ORF">D3872_18460</name>
</gene>
<comment type="caution">
    <text evidence="8">The sequence shown here is derived from an EMBL/GenBank/DDBJ whole genome shotgun (WGS) entry which is preliminary data.</text>
</comment>
<evidence type="ECO:0000256" key="6">
    <source>
        <dbReference type="SAM" id="Phobius"/>
    </source>
</evidence>
<keyword evidence="3 6" id="KW-0812">Transmembrane</keyword>
<evidence type="ECO:0000256" key="1">
    <source>
        <dbReference type="ARBA" id="ARBA00004141"/>
    </source>
</evidence>
<feature type="transmembrane region" description="Helical" evidence="6">
    <location>
        <begin position="224"/>
        <end position="245"/>
    </location>
</feature>
<dbReference type="InterPro" id="IPR011701">
    <property type="entry name" value="MFS"/>
</dbReference>
<dbReference type="EMBL" id="QYUP01000143">
    <property type="protein sequence ID" value="RJG11685.1"/>
    <property type="molecule type" value="Genomic_DNA"/>
</dbReference>
<feature type="domain" description="Major facilitator superfamily (MFS) profile" evidence="7">
    <location>
        <begin position="1"/>
        <end position="404"/>
    </location>
</feature>